<keyword evidence="1" id="KW-0732">Signal</keyword>
<comment type="caution">
    <text evidence="2">The sequence shown here is derived from an EMBL/GenBank/DDBJ whole genome shotgun (WGS) entry which is preliminary data.</text>
</comment>
<feature type="chain" id="PRO_5013144124" description="DUF1318 domain-containing protein" evidence="1">
    <location>
        <begin position="20"/>
        <end position="201"/>
    </location>
</feature>
<proteinExistence type="predicted"/>
<evidence type="ECO:0000256" key="1">
    <source>
        <dbReference type="SAM" id="SignalP"/>
    </source>
</evidence>
<keyword evidence="3" id="KW-1185">Reference proteome</keyword>
<protein>
    <recommendedName>
        <fullName evidence="4">DUF1318 domain-containing protein</fullName>
    </recommendedName>
</protein>
<accession>A0A225D8U2</accession>
<dbReference type="EMBL" id="NIDE01000017">
    <property type="protein sequence ID" value="OWK36064.1"/>
    <property type="molecule type" value="Genomic_DNA"/>
</dbReference>
<evidence type="ECO:0008006" key="4">
    <source>
        <dbReference type="Google" id="ProtNLM"/>
    </source>
</evidence>
<name>A0A225D8U2_9BACT</name>
<reference evidence="3" key="1">
    <citation type="submission" date="2017-06" db="EMBL/GenBank/DDBJ databases">
        <title>Genome analysis of Fimbriiglobus ruber SP5, the first member of the order Planctomycetales with confirmed chitinolytic capability.</title>
        <authorList>
            <person name="Ravin N.V."/>
            <person name="Rakitin A.L."/>
            <person name="Ivanova A.A."/>
            <person name="Beletsky A.V."/>
            <person name="Kulichevskaya I.S."/>
            <person name="Mardanov A.V."/>
            <person name="Dedysh S.N."/>
        </authorList>
    </citation>
    <scope>NUCLEOTIDE SEQUENCE [LARGE SCALE GENOMIC DNA]</scope>
    <source>
        <strain evidence="3">SP5</strain>
    </source>
</reference>
<dbReference type="Proteomes" id="UP000214646">
    <property type="component" value="Unassembled WGS sequence"/>
</dbReference>
<dbReference type="RefSeq" id="WP_088259132.1">
    <property type="nucleotide sequence ID" value="NZ_NIDE01000017.1"/>
</dbReference>
<dbReference type="OrthoDB" id="283403at2"/>
<evidence type="ECO:0000313" key="3">
    <source>
        <dbReference type="Proteomes" id="UP000214646"/>
    </source>
</evidence>
<dbReference type="AlphaFoldDB" id="A0A225D8U2"/>
<sequence length="201" mass="22782">MRKILALAVLLGAATITVGQQPDGPPPIRYAVGTNVETFPQTSARETLASVVRAIERNKADYLAAYLLDPVFVDARVADRAKLIEPAVDRDLRAVRNAQRQKDVEVRPEEKLPLEPKLFDIAVREEANRRAFKLVTKDVREYLIENPDTLKDLKRFLRDGVFTDAGESASVALKDVKDRQVFLKKIGTRWFIEDRQKDVKN</sequence>
<organism evidence="2 3">
    <name type="scientific">Fimbriiglobus ruber</name>
    <dbReference type="NCBI Taxonomy" id="1908690"/>
    <lineage>
        <taxon>Bacteria</taxon>
        <taxon>Pseudomonadati</taxon>
        <taxon>Planctomycetota</taxon>
        <taxon>Planctomycetia</taxon>
        <taxon>Gemmatales</taxon>
        <taxon>Gemmataceae</taxon>
        <taxon>Fimbriiglobus</taxon>
    </lineage>
</organism>
<evidence type="ECO:0000313" key="2">
    <source>
        <dbReference type="EMBL" id="OWK36064.1"/>
    </source>
</evidence>
<feature type="signal peptide" evidence="1">
    <location>
        <begin position="1"/>
        <end position="19"/>
    </location>
</feature>
<gene>
    <name evidence="2" type="ORF">FRUB_08627</name>
</gene>